<dbReference type="PANTHER" id="PTHR43051:SF1">
    <property type="entry name" value="POLYNUCLEOTIDE ADENYLYLTRANSFERASE FAMILY PROTEIN"/>
    <property type="match status" value="1"/>
</dbReference>
<dbReference type="PANTHER" id="PTHR43051">
    <property type="entry name" value="POLYNUCLEOTIDE ADENYLYLTRANSFERASE FAMILY PROTEIN"/>
    <property type="match status" value="1"/>
</dbReference>
<sequence length="439" mass="50195">MEVGAFSVSCRFKNYEDNLVWMYTGVYGPVLNEERGNFSNELSDIRCLESDPWCVEGDFNGVRFPGERRNCQMYRVWLVTFLVVKLKDLKWNLKVWNKFLAARCGKHKLCSVTGKTTWVGLLAFHMALVNKPQDASVVWTLSSVLYHGKWTEGVKFARKHALAPISFSPEILVECDSKSDEELAERVSELASLVQDCAISSTKTGDLSASMSDYPDYPCTGLVFVQKRMAERVAHIFNVLVNGIESYKEGRGSPEIDYYLLGKGDLRETRFVLGKVIMDTMSSGLVQMGTEVLEEKNQLHMSYNEQKPEALEQDCHPILYEVVKHLVVAKEDKKRSLSSFNPELQQERGKKQKLVDIEFDPLEQEIAKEKQKEKNNKHQEIAKKQEMAENEQHQEMAKKHLKMVGKENLQKSAKRQDKVAKNSHLPQQKLLESKMSSTS</sequence>
<evidence type="ECO:0000313" key="2">
    <source>
        <dbReference type="EMBL" id="RVW85765.1"/>
    </source>
</evidence>
<evidence type="ECO:0000313" key="3">
    <source>
        <dbReference type="Proteomes" id="UP000288805"/>
    </source>
</evidence>
<proteinExistence type="predicted"/>
<dbReference type="AlphaFoldDB" id="A0A438HMP7"/>
<reference evidence="2 3" key="1">
    <citation type="journal article" date="2018" name="PLoS Genet.">
        <title>Population sequencing reveals clonal diversity and ancestral inbreeding in the grapevine cultivar Chardonnay.</title>
        <authorList>
            <person name="Roach M.J."/>
            <person name="Johnson D.L."/>
            <person name="Bohlmann J."/>
            <person name="van Vuuren H.J."/>
            <person name="Jones S.J."/>
            <person name="Pretorius I.S."/>
            <person name="Schmidt S.A."/>
            <person name="Borneman A.R."/>
        </authorList>
    </citation>
    <scope>NUCLEOTIDE SEQUENCE [LARGE SCALE GENOMIC DNA]</scope>
    <source>
        <strain evidence="3">cv. Chardonnay</strain>
        <tissue evidence="2">Leaf</tissue>
    </source>
</reference>
<feature type="compositionally biased region" description="Basic and acidic residues" evidence="1">
    <location>
        <begin position="368"/>
        <end position="420"/>
    </location>
</feature>
<name>A0A438HMP7_VITVI</name>
<dbReference type="Proteomes" id="UP000288805">
    <property type="component" value="Unassembled WGS sequence"/>
</dbReference>
<protein>
    <submittedName>
        <fullName evidence="2">Uncharacterized protein</fullName>
    </submittedName>
</protein>
<accession>A0A438HMP7</accession>
<gene>
    <name evidence="2" type="ORF">CK203_033435</name>
</gene>
<dbReference type="InterPro" id="IPR052191">
    <property type="entry name" value="tRNA_ntf/polyA_polymerase_I"/>
</dbReference>
<dbReference type="EMBL" id="QGNW01000201">
    <property type="protein sequence ID" value="RVW85765.1"/>
    <property type="molecule type" value="Genomic_DNA"/>
</dbReference>
<organism evidence="2 3">
    <name type="scientific">Vitis vinifera</name>
    <name type="common">Grape</name>
    <dbReference type="NCBI Taxonomy" id="29760"/>
    <lineage>
        <taxon>Eukaryota</taxon>
        <taxon>Viridiplantae</taxon>
        <taxon>Streptophyta</taxon>
        <taxon>Embryophyta</taxon>
        <taxon>Tracheophyta</taxon>
        <taxon>Spermatophyta</taxon>
        <taxon>Magnoliopsida</taxon>
        <taxon>eudicotyledons</taxon>
        <taxon>Gunneridae</taxon>
        <taxon>Pentapetalae</taxon>
        <taxon>rosids</taxon>
        <taxon>Vitales</taxon>
        <taxon>Vitaceae</taxon>
        <taxon>Viteae</taxon>
        <taxon>Vitis</taxon>
    </lineage>
</organism>
<feature type="region of interest" description="Disordered" evidence="1">
    <location>
        <begin position="368"/>
        <end position="439"/>
    </location>
</feature>
<comment type="caution">
    <text evidence="2">The sequence shown here is derived from an EMBL/GenBank/DDBJ whole genome shotgun (WGS) entry which is preliminary data.</text>
</comment>
<evidence type="ECO:0000256" key="1">
    <source>
        <dbReference type="SAM" id="MobiDB-lite"/>
    </source>
</evidence>